<feature type="domain" description="Carbohydrate-binding" evidence="1">
    <location>
        <begin position="62"/>
        <end position="292"/>
    </location>
</feature>
<sequence>MRLNLCICTILKDEEMNAIWPVSKIITSCFVGGIPMATAVFSEVIYANNSIHVKRAVQAIEIDGIVNETAWQEASWLPIDKQIIGSYPTPDDFSASYKLLWDKDYLYVLVKLFDNVLYDAHPDPLIRYWDDDCLEVFIDEDNSKGEHLANFNAFAYHIALDNQVVDIAPSIETTVENEQLAKQRNRQGEPKLFNHHIDSQWQRSLEVGNPFYWELAVKLYNDRYVYQESNAERYRVSNVEGKKIGFMLAYCDNDGSEYREHFIGSTDIIPVNGDKNLGYKTADVFDTLILVGDDYFNDTKSVDSNSENQN</sequence>
<dbReference type="EMBL" id="QUOV01000001">
    <property type="protein sequence ID" value="REL35672.1"/>
    <property type="molecule type" value="Genomic_DNA"/>
</dbReference>
<dbReference type="AlphaFoldDB" id="A0A3E0UIU2"/>
<name>A0A3E0UIU2_9GAMM</name>
<dbReference type="OrthoDB" id="9786766at2"/>
<comment type="caution">
    <text evidence="2">The sequence shown here is derived from an EMBL/GenBank/DDBJ whole genome shotgun (WGS) entry which is preliminary data.</text>
</comment>
<dbReference type="Pfam" id="PF06452">
    <property type="entry name" value="CBM9_1"/>
    <property type="match status" value="1"/>
</dbReference>
<gene>
    <name evidence="2" type="ORF">DXX92_10155</name>
</gene>
<dbReference type="GO" id="GO:0030246">
    <property type="term" value="F:carbohydrate binding"/>
    <property type="evidence" value="ECO:0007669"/>
    <property type="project" value="InterPro"/>
</dbReference>
<dbReference type="Gene3D" id="2.60.40.1190">
    <property type="match status" value="1"/>
</dbReference>
<dbReference type="Proteomes" id="UP000256999">
    <property type="component" value="Unassembled WGS sequence"/>
</dbReference>
<proteinExistence type="predicted"/>
<dbReference type="SUPFAM" id="SSF49344">
    <property type="entry name" value="CBD9-like"/>
    <property type="match status" value="1"/>
</dbReference>
<organism evidence="2 3">
    <name type="scientific">Thalassotalea euphylliae</name>
    <dbReference type="NCBI Taxonomy" id="1655234"/>
    <lineage>
        <taxon>Bacteria</taxon>
        <taxon>Pseudomonadati</taxon>
        <taxon>Pseudomonadota</taxon>
        <taxon>Gammaproteobacteria</taxon>
        <taxon>Alteromonadales</taxon>
        <taxon>Colwelliaceae</taxon>
        <taxon>Thalassotalea</taxon>
    </lineage>
</organism>
<evidence type="ECO:0000259" key="1">
    <source>
        <dbReference type="Pfam" id="PF06452"/>
    </source>
</evidence>
<evidence type="ECO:0000313" key="3">
    <source>
        <dbReference type="Proteomes" id="UP000256999"/>
    </source>
</evidence>
<protein>
    <submittedName>
        <fullName evidence="2">Sugar-binding protein</fullName>
    </submittedName>
</protein>
<reference evidence="2 3" key="1">
    <citation type="submission" date="2018-08" db="EMBL/GenBank/DDBJ databases">
        <title>Thalassotalea euphylliae genome.</title>
        <authorList>
            <person name="Summers S."/>
            <person name="Rice S.A."/>
            <person name="Freckelton M.L."/>
            <person name="Nedved B.T."/>
            <person name="Hadfield M.G."/>
        </authorList>
    </citation>
    <scope>NUCLEOTIDE SEQUENCE [LARGE SCALE GENOMIC DNA]</scope>
    <source>
        <strain evidence="2 3">H2</strain>
    </source>
</reference>
<dbReference type="GO" id="GO:0004553">
    <property type="term" value="F:hydrolase activity, hydrolyzing O-glycosyl compounds"/>
    <property type="evidence" value="ECO:0007669"/>
    <property type="project" value="InterPro"/>
</dbReference>
<evidence type="ECO:0000313" key="2">
    <source>
        <dbReference type="EMBL" id="REL35672.1"/>
    </source>
</evidence>
<accession>A0A3E0UIU2</accession>
<dbReference type="InterPro" id="IPR010502">
    <property type="entry name" value="Carb-bd_dom_fam9"/>
</dbReference>
<dbReference type="CDD" id="cd00241">
    <property type="entry name" value="DOMON_like"/>
    <property type="match status" value="1"/>
</dbReference>
<dbReference type="GO" id="GO:0016052">
    <property type="term" value="P:carbohydrate catabolic process"/>
    <property type="evidence" value="ECO:0007669"/>
    <property type="project" value="InterPro"/>
</dbReference>